<dbReference type="Proteomes" id="UP000092377">
    <property type="component" value="Unassembled WGS sequence"/>
</dbReference>
<keyword evidence="3" id="KW-1185">Reference proteome</keyword>
<feature type="transmembrane region" description="Helical" evidence="1">
    <location>
        <begin position="52"/>
        <end position="70"/>
    </location>
</feature>
<evidence type="ECO:0000313" key="2">
    <source>
        <dbReference type="EMBL" id="OBU07501.1"/>
    </source>
</evidence>
<feature type="transmembrane region" description="Helical" evidence="1">
    <location>
        <begin position="23"/>
        <end position="46"/>
    </location>
</feature>
<dbReference type="InterPro" id="IPR007272">
    <property type="entry name" value="Sulf_transp_TsuA/YedE"/>
</dbReference>
<protein>
    <submittedName>
        <fullName evidence="2">Uncharacterized protein</fullName>
    </submittedName>
</protein>
<organism evidence="2 3">
    <name type="scientific">Morganella psychrotolerans</name>
    <dbReference type="NCBI Taxonomy" id="368603"/>
    <lineage>
        <taxon>Bacteria</taxon>
        <taxon>Pseudomonadati</taxon>
        <taxon>Pseudomonadota</taxon>
        <taxon>Gammaproteobacteria</taxon>
        <taxon>Enterobacterales</taxon>
        <taxon>Morganellaceae</taxon>
        <taxon>Morganella</taxon>
    </lineage>
</organism>
<keyword evidence="1" id="KW-1133">Transmembrane helix</keyword>
<name>A0A1B8HEK0_9GAMM</name>
<sequence length="76" mass="8469">MQRGRFYPAGELRDPCLFRDSRILIAILIVISVQSIGLFTFSSFGIAQLSGGAFLCIITGSRIVSYFTIIRPQKIK</sequence>
<accession>A0A1B8HEK0</accession>
<keyword evidence="1" id="KW-0472">Membrane</keyword>
<dbReference type="RefSeq" id="WP_067402223.1">
    <property type="nucleotide sequence ID" value="NZ_LZEY01000023.1"/>
</dbReference>
<comment type="caution">
    <text evidence="2">The sequence shown here is derived from an EMBL/GenBank/DDBJ whole genome shotgun (WGS) entry which is preliminary data.</text>
</comment>
<evidence type="ECO:0000256" key="1">
    <source>
        <dbReference type="SAM" id="Phobius"/>
    </source>
</evidence>
<dbReference type="Pfam" id="PF04143">
    <property type="entry name" value="Sulf_transp"/>
    <property type="match status" value="1"/>
</dbReference>
<gene>
    <name evidence="2" type="ORF">AYY18_04510</name>
</gene>
<proteinExistence type="predicted"/>
<keyword evidence="1" id="KW-0812">Transmembrane</keyword>
<evidence type="ECO:0000313" key="3">
    <source>
        <dbReference type="Proteomes" id="UP000092377"/>
    </source>
</evidence>
<dbReference type="AlphaFoldDB" id="A0A1B8HEK0"/>
<dbReference type="EMBL" id="LZEY01000023">
    <property type="protein sequence ID" value="OBU07501.1"/>
    <property type="molecule type" value="Genomic_DNA"/>
</dbReference>
<reference evidence="3" key="1">
    <citation type="submission" date="2016-06" db="EMBL/GenBank/DDBJ databases">
        <authorList>
            <person name="Butler K."/>
        </authorList>
    </citation>
    <scope>NUCLEOTIDE SEQUENCE [LARGE SCALE GENOMIC DNA]</scope>
    <source>
        <strain evidence="3">GCSL-Mp20</strain>
    </source>
</reference>